<protein>
    <submittedName>
        <fullName evidence="2">Transposase</fullName>
    </submittedName>
</protein>
<proteinExistence type="predicted"/>
<dbReference type="Gene3D" id="3.30.70.1290">
    <property type="entry name" value="Transposase IS200-like"/>
    <property type="match status" value="1"/>
</dbReference>
<dbReference type="InterPro" id="IPR036515">
    <property type="entry name" value="Transposase_17_sf"/>
</dbReference>
<dbReference type="EMBL" id="JAERQG010000001">
    <property type="protein sequence ID" value="MBL0764483.1"/>
    <property type="molecule type" value="Genomic_DNA"/>
</dbReference>
<accession>A0A937ADY1</accession>
<sequence length="179" mass="21998">MENRLDEHIKICFLTATIFEWKPLLKPDKYKKLIVESFDFLVSNNRVKIYAFVIMPNHIHLLLKVIPPWKLADVQRDFMKFTGQQIKFDLIKHHPKVLEYFRVDLRDRQYQFWQRSSLAKLLDDRKIIEEKLDYIHNNPVQKKWLLADSPVEYHFSSYRFYEEGESDFQFLTHYMEYFE</sequence>
<dbReference type="SUPFAM" id="SSF143422">
    <property type="entry name" value="Transposase IS200-like"/>
    <property type="match status" value="1"/>
</dbReference>
<dbReference type="GO" id="GO:0043565">
    <property type="term" value="F:sequence-specific DNA binding"/>
    <property type="evidence" value="ECO:0007669"/>
    <property type="project" value="TreeGrafter"/>
</dbReference>
<evidence type="ECO:0000313" key="3">
    <source>
        <dbReference type="Proteomes" id="UP000642920"/>
    </source>
</evidence>
<dbReference type="Pfam" id="PF01797">
    <property type="entry name" value="Y1_Tnp"/>
    <property type="match status" value="1"/>
</dbReference>
<comment type="caution">
    <text evidence="2">The sequence shown here is derived from an EMBL/GenBank/DDBJ whole genome shotgun (WGS) entry which is preliminary data.</text>
</comment>
<dbReference type="InterPro" id="IPR052715">
    <property type="entry name" value="RAYT_transposase"/>
</dbReference>
<evidence type="ECO:0000259" key="1">
    <source>
        <dbReference type="SMART" id="SM01321"/>
    </source>
</evidence>
<dbReference type="InterPro" id="IPR002686">
    <property type="entry name" value="Transposase_17"/>
</dbReference>
<dbReference type="RefSeq" id="WP_201918093.1">
    <property type="nucleotide sequence ID" value="NZ_JAERQG010000001.1"/>
</dbReference>
<feature type="domain" description="Transposase IS200-like" evidence="1">
    <location>
        <begin position="8"/>
        <end position="138"/>
    </location>
</feature>
<dbReference type="PANTHER" id="PTHR36966">
    <property type="entry name" value="REP-ASSOCIATED TYROSINE TRANSPOSASE"/>
    <property type="match status" value="1"/>
</dbReference>
<gene>
    <name evidence="2" type="ORF">JKP34_04410</name>
</gene>
<reference evidence="2" key="1">
    <citation type="submission" date="2021-01" db="EMBL/GenBank/DDBJ databases">
        <title>Marivirga sp. nov., isolated from intertidal surface sediments.</title>
        <authorList>
            <person name="Zhang M."/>
        </authorList>
    </citation>
    <scope>NUCLEOTIDE SEQUENCE</scope>
    <source>
        <strain evidence="2">SM1354</strain>
    </source>
</reference>
<organism evidence="2 3">
    <name type="scientific">Marivirga atlantica</name>
    <dbReference type="NCBI Taxonomy" id="1548457"/>
    <lineage>
        <taxon>Bacteria</taxon>
        <taxon>Pseudomonadati</taxon>
        <taxon>Bacteroidota</taxon>
        <taxon>Cytophagia</taxon>
        <taxon>Cytophagales</taxon>
        <taxon>Marivirgaceae</taxon>
        <taxon>Marivirga</taxon>
    </lineage>
</organism>
<keyword evidence="3" id="KW-1185">Reference proteome</keyword>
<evidence type="ECO:0000313" key="2">
    <source>
        <dbReference type="EMBL" id="MBL0764483.1"/>
    </source>
</evidence>
<dbReference type="PANTHER" id="PTHR36966:SF1">
    <property type="entry name" value="REP-ASSOCIATED TYROSINE TRANSPOSASE"/>
    <property type="match status" value="1"/>
</dbReference>
<dbReference type="GO" id="GO:0006313">
    <property type="term" value="P:DNA transposition"/>
    <property type="evidence" value="ECO:0007669"/>
    <property type="project" value="InterPro"/>
</dbReference>
<name>A0A937ADY1_9BACT</name>
<dbReference type="GO" id="GO:0004803">
    <property type="term" value="F:transposase activity"/>
    <property type="evidence" value="ECO:0007669"/>
    <property type="project" value="InterPro"/>
</dbReference>
<dbReference type="Proteomes" id="UP000642920">
    <property type="component" value="Unassembled WGS sequence"/>
</dbReference>
<dbReference type="AlphaFoldDB" id="A0A937ADY1"/>
<dbReference type="SMART" id="SM01321">
    <property type="entry name" value="Y1_Tnp"/>
    <property type="match status" value="1"/>
</dbReference>